<accession>A0A1F2WK91</accession>
<dbReference type="AlphaFoldDB" id="A0A1F2WK91"/>
<dbReference type="Proteomes" id="UP000177876">
    <property type="component" value="Unassembled WGS sequence"/>
</dbReference>
<keyword evidence="2" id="KW-0812">Transmembrane</keyword>
<evidence type="ECO:0000313" key="3">
    <source>
        <dbReference type="EMBL" id="OFW57280.1"/>
    </source>
</evidence>
<dbReference type="EMBL" id="MELK01000035">
    <property type="protein sequence ID" value="OFW57280.1"/>
    <property type="molecule type" value="Genomic_DNA"/>
</dbReference>
<evidence type="ECO:0000256" key="1">
    <source>
        <dbReference type="SAM" id="MobiDB-lite"/>
    </source>
</evidence>
<keyword evidence="2" id="KW-0472">Membrane</keyword>
<feature type="transmembrane region" description="Helical" evidence="2">
    <location>
        <begin position="58"/>
        <end position="80"/>
    </location>
</feature>
<feature type="compositionally biased region" description="Low complexity" evidence="1">
    <location>
        <begin position="10"/>
        <end position="20"/>
    </location>
</feature>
<evidence type="ECO:0000256" key="2">
    <source>
        <dbReference type="SAM" id="Phobius"/>
    </source>
</evidence>
<feature type="region of interest" description="Disordered" evidence="1">
    <location>
        <begin position="1"/>
        <end position="51"/>
    </location>
</feature>
<protein>
    <submittedName>
        <fullName evidence="3">Uncharacterized protein</fullName>
    </submittedName>
</protein>
<keyword evidence="2" id="KW-1133">Transmembrane helix</keyword>
<name>A0A1F2WK91_9ACTN</name>
<proteinExistence type="predicted"/>
<gene>
    <name evidence="3" type="ORF">A2Y75_07570</name>
</gene>
<reference evidence="3 4" key="1">
    <citation type="journal article" date="2016" name="Nat. Commun.">
        <title>Thousands of microbial genomes shed light on interconnected biogeochemical processes in an aquifer system.</title>
        <authorList>
            <person name="Anantharaman K."/>
            <person name="Brown C.T."/>
            <person name="Hug L.A."/>
            <person name="Sharon I."/>
            <person name="Castelle C.J."/>
            <person name="Probst A.J."/>
            <person name="Thomas B.C."/>
            <person name="Singh A."/>
            <person name="Wilkins M.J."/>
            <person name="Karaoz U."/>
            <person name="Brodie E.L."/>
            <person name="Williams K.H."/>
            <person name="Hubbard S.S."/>
            <person name="Banfield J.F."/>
        </authorList>
    </citation>
    <scope>NUCLEOTIDE SEQUENCE [LARGE SCALE GENOMIC DNA]</scope>
</reference>
<evidence type="ECO:0000313" key="4">
    <source>
        <dbReference type="Proteomes" id="UP000177876"/>
    </source>
</evidence>
<organism evidence="3 4">
    <name type="scientific">Candidatus Solincola sediminis</name>
    <dbReference type="NCBI Taxonomy" id="1797199"/>
    <lineage>
        <taxon>Bacteria</taxon>
        <taxon>Bacillati</taxon>
        <taxon>Actinomycetota</taxon>
        <taxon>Candidatus Geothermincolia</taxon>
        <taxon>Candidatus Geothermincolales</taxon>
        <taxon>Candidatus Geothermincolaceae</taxon>
        <taxon>Candidatus Solincola</taxon>
    </lineage>
</organism>
<dbReference type="STRING" id="1797197.A2Y75_07570"/>
<sequence length="246" mass="26881">MVPPEQQYESPSVPYQQQAQVPPPGVPQQQGYGPPPGAYSPGNAPPESKRGLSGSTRVLAGIIFFLLFFALVGGGLYYIFHKTAQIQVTPPPGWKDADEKAKETAEDSVVQGNNVKMDYLFSDGTLTNTIVIAHGDFFQMQTPDSDKYEDVKAFFEEHEDEYINQLKASSSAIDAGLKTTEAEVVEMACGIGAIHVGFAIRANGISLNMDYLDFYKKGSEYVTIVVTMGNEGNQEEVDHLINNISF</sequence>
<comment type="caution">
    <text evidence="3">The sequence shown here is derived from an EMBL/GenBank/DDBJ whole genome shotgun (WGS) entry which is preliminary data.</text>
</comment>